<proteinExistence type="predicted"/>
<evidence type="ECO:0000313" key="2">
    <source>
        <dbReference type="Proteomes" id="UP001281761"/>
    </source>
</evidence>
<dbReference type="Proteomes" id="UP001281761">
    <property type="component" value="Unassembled WGS sequence"/>
</dbReference>
<accession>A0ABQ9WL27</accession>
<gene>
    <name evidence="1" type="ORF">BLNAU_24927</name>
</gene>
<organism evidence="1 2">
    <name type="scientific">Blattamonas nauphoetae</name>
    <dbReference type="NCBI Taxonomy" id="2049346"/>
    <lineage>
        <taxon>Eukaryota</taxon>
        <taxon>Metamonada</taxon>
        <taxon>Preaxostyla</taxon>
        <taxon>Oxymonadida</taxon>
        <taxon>Blattamonas</taxon>
    </lineage>
</organism>
<keyword evidence="2" id="KW-1185">Reference proteome</keyword>
<name>A0ABQ9WL27_9EUKA</name>
<dbReference type="EMBL" id="JARBJD010000728">
    <property type="protein sequence ID" value="KAK2940163.1"/>
    <property type="molecule type" value="Genomic_DNA"/>
</dbReference>
<sequence>MQSSPLSCGNHYETADSLLSLQLDSIVVSILPALNEEYFSTAIDRFCMYMNAQSHLLTLCGYRRLEFSQVQITSEKDDLFILANLGCSACLQLHQVEPDVQSLQNDSRSFAMPHVTPITHLFCFWLSPSLFTKSLFLVDLEEIGADFPNCGGVTIEGAKETTTKHPGE</sequence>
<reference evidence="1 2" key="1">
    <citation type="journal article" date="2022" name="bioRxiv">
        <title>Genomics of Preaxostyla Flagellates Illuminates Evolutionary Transitions and the Path Towards Mitochondrial Loss.</title>
        <authorList>
            <person name="Novak L.V.F."/>
            <person name="Treitli S.C."/>
            <person name="Pyrih J."/>
            <person name="Halakuc P."/>
            <person name="Pipaliya S.V."/>
            <person name="Vacek V."/>
            <person name="Brzon O."/>
            <person name="Soukal P."/>
            <person name="Eme L."/>
            <person name="Dacks J.B."/>
            <person name="Karnkowska A."/>
            <person name="Elias M."/>
            <person name="Hampl V."/>
        </authorList>
    </citation>
    <scope>NUCLEOTIDE SEQUENCE [LARGE SCALE GENOMIC DNA]</scope>
    <source>
        <strain evidence="1">NAU3</strain>
        <tissue evidence="1">Gut</tissue>
    </source>
</reference>
<protein>
    <submittedName>
        <fullName evidence="1">Uncharacterized protein</fullName>
    </submittedName>
</protein>
<comment type="caution">
    <text evidence="1">The sequence shown here is derived from an EMBL/GenBank/DDBJ whole genome shotgun (WGS) entry which is preliminary data.</text>
</comment>
<evidence type="ECO:0000313" key="1">
    <source>
        <dbReference type="EMBL" id="KAK2940163.1"/>
    </source>
</evidence>